<feature type="region of interest" description="Disordered" evidence="1">
    <location>
        <begin position="356"/>
        <end position="457"/>
    </location>
</feature>
<feature type="compositionally biased region" description="Polar residues" evidence="1">
    <location>
        <begin position="404"/>
        <end position="419"/>
    </location>
</feature>
<accession>A0A067PPB6</accession>
<feature type="region of interest" description="Disordered" evidence="1">
    <location>
        <begin position="480"/>
        <end position="522"/>
    </location>
</feature>
<feature type="compositionally biased region" description="Low complexity" evidence="1">
    <location>
        <begin position="10"/>
        <end position="25"/>
    </location>
</feature>
<proteinExistence type="predicted"/>
<feature type="compositionally biased region" description="Polar residues" evidence="1">
    <location>
        <begin position="28"/>
        <end position="45"/>
    </location>
</feature>
<feature type="region of interest" description="Disordered" evidence="1">
    <location>
        <begin position="1"/>
        <end position="135"/>
    </location>
</feature>
<dbReference type="AlphaFoldDB" id="A0A067PPB6"/>
<feature type="compositionally biased region" description="Polar residues" evidence="1">
    <location>
        <begin position="258"/>
        <end position="276"/>
    </location>
</feature>
<dbReference type="InParanoid" id="A0A067PPB6"/>
<dbReference type="STRING" id="933084.A0A067PPB6"/>
<feature type="region of interest" description="Disordered" evidence="1">
    <location>
        <begin position="541"/>
        <end position="663"/>
    </location>
</feature>
<feature type="compositionally biased region" description="Polar residues" evidence="1">
    <location>
        <begin position="554"/>
        <end position="572"/>
    </location>
</feature>
<keyword evidence="3" id="KW-1185">Reference proteome</keyword>
<feature type="compositionally biased region" description="Polar residues" evidence="1">
    <location>
        <begin position="495"/>
        <end position="506"/>
    </location>
</feature>
<reference evidence="3" key="1">
    <citation type="journal article" date="2014" name="Proc. Natl. Acad. Sci. U.S.A.">
        <title>Extensive sampling of basidiomycete genomes demonstrates inadequacy of the white-rot/brown-rot paradigm for wood decay fungi.</title>
        <authorList>
            <person name="Riley R."/>
            <person name="Salamov A.A."/>
            <person name="Brown D.W."/>
            <person name="Nagy L.G."/>
            <person name="Floudas D."/>
            <person name="Held B.W."/>
            <person name="Levasseur A."/>
            <person name="Lombard V."/>
            <person name="Morin E."/>
            <person name="Otillar R."/>
            <person name="Lindquist E.A."/>
            <person name="Sun H."/>
            <person name="LaButti K.M."/>
            <person name="Schmutz J."/>
            <person name="Jabbour D."/>
            <person name="Luo H."/>
            <person name="Baker S.E."/>
            <person name="Pisabarro A.G."/>
            <person name="Walton J.D."/>
            <person name="Blanchette R.A."/>
            <person name="Henrissat B."/>
            <person name="Martin F."/>
            <person name="Cullen D."/>
            <person name="Hibbett D.S."/>
            <person name="Grigoriev I.V."/>
        </authorList>
    </citation>
    <scope>NUCLEOTIDE SEQUENCE [LARGE SCALE GENOMIC DNA]</scope>
    <source>
        <strain evidence="3">MUCL 33604</strain>
    </source>
</reference>
<feature type="region of interest" description="Disordered" evidence="1">
    <location>
        <begin position="235"/>
        <end position="287"/>
    </location>
</feature>
<gene>
    <name evidence="2" type="ORF">JAAARDRAFT_59641</name>
</gene>
<feature type="compositionally biased region" description="Low complexity" evidence="1">
    <location>
        <begin position="179"/>
        <end position="195"/>
    </location>
</feature>
<dbReference type="EMBL" id="KL197724">
    <property type="protein sequence ID" value="KDQ55655.1"/>
    <property type="molecule type" value="Genomic_DNA"/>
</dbReference>
<feature type="compositionally biased region" description="Low complexity" evidence="1">
    <location>
        <begin position="439"/>
        <end position="451"/>
    </location>
</feature>
<evidence type="ECO:0000313" key="2">
    <source>
        <dbReference type="EMBL" id="KDQ55655.1"/>
    </source>
</evidence>
<feature type="compositionally biased region" description="Low complexity" evidence="1">
    <location>
        <begin position="79"/>
        <end position="96"/>
    </location>
</feature>
<feature type="compositionally biased region" description="Low complexity" evidence="1">
    <location>
        <begin position="606"/>
        <end position="631"/>
    </location>
</feature>
<sequence length="718" mass="76877">MSLQTSTHFSPDSSTPSTESPSSRSRSGKSLTFRSTNQSVTTVMANRTHESEYEQVQMKQGHNEATMVKVSDVTSTTGSNSSPLLSHHSKLKSNSPRSFPPSCVHTSTSAVNSTPSLPHTPPRRSSRPGTPSSNSLYKTQRVQSLLFASHSNNHSTASLNSTLTLGGAILSTPIRTTAPSHSQSPSPRPASPSSSFRRRTHTRAHSSGAIVVPPAILHSPSHRARATLAMSVQIYSPPRPHPQPHHPSHALPSPPTSRSRAGSASSVDSRGRSTSPVARPSSRSERLLRDTLRRAEEHDRLVALSLLPVIPRPKGARRGSFRSVGSGSEEGCEFDCCEEAEGNGQQAAYMRGSNLFRTISTPNGPPLVASSSNTRKHGRSGSYSSSSTAQQGTHQENPALVYGTPTSPSRHPLTRSANSEPAVPRPSATSRPSNRDQESSSSSGTSSPSLSTIMGGSMSMTPHEAVLRSRLEGVLRGAGAVEARGRRSSSVARSQGESGASVQRNNSGSSGSSREVREREGMVQGEHGEWFWESGELAFSPPTSLYQPHPQPHPNTRSNTQSSYNTNTPSPDSSASQTPPSPLTPPPTPPALPFSHAQTSLEGSPRKASSPRLPSSPRQPPQTLSSPRSPQKQLPASPRQASYTLPPPSSYHPHIHHHQRSASFNAQTASQLCRQMDGYVSFRNVEGLGVPPEEDLEEGEGRERRGLGRVWGWFGEAR</sequence>
<name>A0A067PPB6_9AGAM</name>
<dbReference type="OrthoDB" id="3067719at2759"/>
<feature type="compositionally biased region" description="Low complexity" evidence="1">
    <location>
        <begin position="480"/>
        <end position="494"/>
    </location>
</feature>
<evidence type="ECO:0000256" key="1">
    <source>
        <dbReference type="SAM" id="MobiDB-lite"/>
    </source>
</evidence>
<organism evidence="2 3">
    <name type="scientific">Jaapia argillacea MUCL 33604</name>
    <dbReference type="NCBI Taxonomy" id="933084"/>
    <lineage>
        <taxon>Eukaryota</taxon>
        <taxon>Fungi</taxon>
        <taxon>Dikarya</taxon>
        <taxon>Basidiomycota</taxon>
        <taxon>Agaricomycotina</taxon>
        <taxon>Agaricomycetes</taxon>
        <taxon>Agaricomycetidae</taxon>
        <taxon>Jaapiales</taxon>
        <taxon>Jaapiaceae</taxon>
        <taxon>Jaapia</taxon>
    </lineage>
</organism>
<feature type="compositionally biased region" description="Pro residues" evidence="1">
    <location>
        <begin position="579"/>
        <end position="592"/>
    </location>
</feature>
<feature type="region of interest" description="Disordered" evidence="1">
    <location>
        <begin position="174"/>
        <end position="217"/>
    </location>
</feature>
<evidence type="ECO:0000313" key="3">
    <source>
        <dbReference type="Proteomes" id="UP000027265"/>
    </source>
</evidence>
<dbReference type="Proteomes" id="UP000027265">
    <property type="component" value="Unassembled WGS sequence"/>
</dbReference>
<protein>
    <submittedName>
        <fullName evidence="2">Uncharacterized protein</fullName>
    </submittedName>
</protein>
<dbReference type="HOGENOM" id="CLU_384973_0_0_1"/>